<dbReference type="InterPro" id="IPR011006">
    <property type="entry name" value="CheY-like_superfamily"/>
</dbReference>
<evidence type="ECO:0000256" key="1">
    <source>
        <dbReference type="ARBA" id="ARBA00022553"/>
    </source>
</evidence>
<dbReference type="KEGG" id="suam:BOO69_11985"/>
<dbReference type="SUPFAM" id="SSF52172">
    <property type="entry name" value="CheY-like"/>
    <property type="match status" value="1"/>
</dbReference>
<evidence type="ECO:0000256" key="4">
    <source>
        <dbReference type="ARBA" id="ARBA00023125"/>
    </source>
</evidence>
<dbReference type="Gene3D" id="3.40.50.2300">
    <property type="match status" value="1"/>
</dbReference>
<protein>
    <recommendedName>
        <fullName evidence="8">Response regulatory domain-containing protein</fullName>
    </recommendedName>
</protein>
<keyword evidence="3" id="KW-0805">Transcription regulation</keyword>
<name>A0A1J0WIR2_9RHOB</name>
<dbReference type="GO" id="GO:0005829">
    <property type="term" value="C:cytosol"/>
    <property type="evidence" value="ECO:0007669"/>
    <property type="project" value="TreeGrafter"/>
</dbReference>
<evidence type="ECO:0000256" key="2">
    <source>
        <dbReference type="ARBA" id="ARBA00023012"/>
    </source>
</evidence>
<dbReference type="GO" id="GO:0000976">
    <property type="term" value="F:transcription cis-regulatory region binding"/>
    <property type="evidence" value="ECO:0007669"/>
    <property type="project" value="TreeGrafter"/>
</dbReference>
<dbReference type="GO" id="GO:0032993">
    <property type="term" value="C:protein-DNA complex"/>
    <property type="evidence" value="ECO:0007669"/>
    <property type="project" value="TreeGrafter"/>
</dbReference>
<evidence type="ECO:0000259" key="8">
    <source>
        <dbReference type="PROSITE" id="PS50110"/>
    </source>
</evidence>
<dbReference type="PROSITE" id="PS50110">
    <property type="entry name" value="RESPONSE_REGULATORY"/>
    <property type="match status" value="1"/>
</dbReference>
<feature type="modified residue" description="4-aspartylphosphate" evidence="6">
    <location>
        <position position="43"/>
    </location>
</feature>
<reference evidence="9 10" key="1">
    <citation type="submission" date="2016-11" db="EMBL/GenBank/DDBJ databases">
        <title>Complete genome sequence of Sulfitobacter sp. AM1-D1, a toxic bacteria associated with marine dinoflagellate Alexandrium minutum in East China Sea.</title>
        <authorList>
            <person name="Yang Q."/>
            <person name="Zhang X."/>
            <person name="Tian X."/>
        </authorList>
    </citation>
    <scope>NUCLEOTIDE SEQUENCE [LARGE SCALE GENOMIC DNA]</scope>
    <source>
        <strain evidence="9 10">AM1-D1</strain>
    </source>
</reference>
<keyword evidence="1 6" id="KW-0597">Phosphoprotein</keyword>
<accession>A0A1J0WIR2</accession>
<keyword evidence="10" id="KW-1185">Reference proteome</keyword>
<evidence type="ECO:0000256" key="5">
    <source>
        <dbReference type="ARBA" id="ARBA00023163"/>
    </source>
</evidence>
<gene>
    <name evidence="9" type="ORF">BOO69_11985</name>
</gene>
<evidence type="ECO:0000313" key="9">
    <source>
        <dbReference type="EMBL" id="APE44046.1"/>
    </source>
</evidence>
<dbReference type="STRING" id="1917485.BOO69_11985"/>
<evidence type="ECO:0000256" key="3">
    <source>
        <dbReference type="ARBA" id="ARBA00023015"/>
    </source>
</evidence>
<dbReference type="SMART" id="SM00448">
    <property type="entry name" value="REC"/>
    <property type="match status" value="1"/>
</dbReference>
<feature type="region of interest" description="Disordered" evidence="7">
    <location>
        <begin position="296"/>
        <end position="315"/>
    </location>
</feature>
<dbReference type="PANTHER" id="PTHR48111:SF1">
    <property type="entry name" value="TWO-COMPONENT RESPONSE REGULATOR ORR33"/>
    <property type="match status" value="1"/>
</dbReference>
<dbReference type="GO" id="GO:0000156">
    <property type="term" value="F:phosphorelay response regulator activity"/>
    <property type="evidence" value="ECO:0007669"/>
    <property type="project" value="TreeGrafter"/>
</dbReference>
<keyword evidence="5" id="KW-0804">Transcription</keyword>
<keyword evidence="4" id="KW-0238">DNA-binding</keyword>
<dbReference type="PANTHER" id="PTHR48111">
    <property type="entry name" value="REGULATOR OF RPOS"/>
    <property type="match status" value="1"/>
</dbReference>
<dbReference type="GO" id="GO:0006355">
    <property type="term" value="P:regulation of DNA-templated transcription"/>
    <property type="evidence" value="ECO:0007669"/>
    <property type="project" value="TreeGrafter"/>
</dbReference>
<organism evidence="9 10">
    <name type="scientific">Sulfitobacter alexandrii</name>
    <dbReference type="NCBI Taxonomy" id="1917485"/>
    <lineage>
        <taxon>Bacteria</taxon>
        <taxon>Pseudomonadati</taxon>
        <taxon>Pseudomonadota</taxon>
        <taxon>Alphaproteobacteria</taxon>
        <taxon>Rhodobacterales</taxon>
        <taxon>Roseobacteraceae</taxon>
        <taxon>Sulfitobacter</taxon>
    </lineage>
</organism>
<dbReference type="Pfam" id="PF00072">
    <property type="entry name" value="Response_reg"/>
    <property type="match status" value="1"/>
</dbReference>
<feature type="domain" description="Response regulatory" evidence="8">
    <location>
        <begin position="1"/>
        <end position="110"/>
    </location>
</feature>
<evidence type="ECO:0000313" key="10">
    <source>
        <dbReference type="Proteomes" id="UP000181897"/>
    </source>
</evidence>
<proteinExistence type="predicted"/>
<dbReference type="Proteomes" id="UP000181897">
    <property type="component" value="Chromosome"/>
</dbReference>
<sequence>MLDLLSVVFGQENMPDITCAQSAEQALTILKEDEDGFDCLVLDIEMPGMNGITLCREARKISGYRDTPIVMLTSVRERIAIESAFAAGATDYVTKPFDVKEITTRIRVAKRMSETTERAPRLDPLAPQHDAEKGVHDFEITCPVRLNQQEQLILPFSLGNYLSQLSRQALDNCCVFAVKIEGIDKLYANCTTQEYAIALSEIVDAIVEVVDHPNLLMAYEGNGILLAISQGAEPPEWPLIEDRTHSLLNEGSAIYADGTPMDLRVSIGNPIPPYTNRNQRVKKTFDRAIDRAMMRSRSNAALRQKNGKGSPAGIL</sequence>
<dbReference type="InterPro" id="IPR001789">
    <property type="entry name" value="Sig_transdc_resp-reg_receiver"/>
</dbReference>
<dbReference type="InterPro" id="IPR039420">
    <property type="entry name" value="WalR-like"/>
</dbReference>
<keyword evidence="2" id="KW-0902">Two-component regulatory system</keyword>
<evidence type="ECO:0000256" key="7">
    <source>
        <dbReference type="SAM" id="MobiDB-lite"/>
    </source>
</evidence>
<evidence type="ECO:0000256" key="6">
    <source>
        <dbReference type="PROSITE-ProRule" id="PRU00169"/>
    </source>
</evidence>
<dbReference type="AlphaFoldDB" id="A0A1J0WIR2"/>
<dbReference type="EMBL" id="CP018076">
    <property type="protein sequence ID" value="APE44046.1"/>
    <property type="molecule type" value="Genomic_DNA"/>
</dbReference>